<dbReference type="Gene3D" id="2.170.270.10">
    <property type="entry name" value="SET domain"/>
    <property type="match status" value="1"/>
</dbReference>
<proteinExistence type="predicted"/>
<dbReference type="RefSeq" id="XP_003062753.1">
    <property type="nucleotide sequence ID" value="XM_003062707.1"/>
</dbReference>
<evidence type="ECO:0000256" key="3">
    <source>
        <dbReference type="ARBA" id="ARBA00022833"/>
    </source>
</evidence>
<dbReference type="PANTHER" id="PTHR46655:SF1">
    <property type="entry name" value="HISTONE-LYSINE N-METHYLTRANSFERASE ATXR3"/>
    <property type="match status" value="1"/>
</dbReference>
<dbReference type="Gene3D" id="3.30.40.10">
    <property type="entry name" value="Zinc/RING finger domain, C3HC4 (zinc finger)"/>
    <property type="match status" value="1"/>
</dbReference>
<dbReference type="InterPro" id="IPR001214">
    <property type="entry name" value="SET_dom"/>
</dbReference>
<dbReference type="InterPro" id="IPR011011">
    <property type="entry name" value="Znf_FYVE_PHD"/>
</dbReference>
<feature type="region of interest" description="Disordered" evidence="6">
    <location>
        <begin position="833"/>
        <end position="879"/>
    </location>
</feature>
<keyword evidence="1" id="KW-0479">Metal-binding</keyword>
<protein>
    <submittedName>
        <fullName evidence="9">Predicted protein</fullName>
    </submittedName>
</protein>
<feature type="region of interest" description="Disordered" evidence="6">
    <location>
        <begin position="138"/>
        <end position="159"/>
    </location>
</feature>
<feature type="region of interest" description="Disordered" evidence="6">
    <location>
        <begin position="1360"/>
        <end position="1380"/>
    </location>
</feature>
<evidence type="ECO:0000313" key="10">
    <source>
        <dbReference type="Proteomes" id="UP000001876"/>
    </source>
</evidence>
<dbReference type="Pfam" id="PF00628">
    <property type="entry name" value="PHD"/>
    <property type="match status" value="1"/>
</dbReference>
<dbReference type="SUPFAM" id="SSF82199">
    <property type="entry name" value="SET domain"/>
    <property type="match status" value="1"/>
</dbReference>
<evidence type="ECO:0000256" key="6">
    <source>
        <dbReference type="SAM" id="MobiDB-lite"/>
    </source>
</evidence>
<dbReference type="SMART" id="SM00249">
    <property type="entry name" value="PHD"/>
    <property type="match status" value="1"/>
</dbReference>
<organism evidence="10">
    <name type="scientific">Micromonas pusilla (strain CCMP1545)</name>
    <name type="common">Picoplanktonic green alga</name>
    <dbReference type="NCBI Taxonomy" id="564608"/>
    <lineage>
        <taxon>Eukaryota</taxon>
        <taxon>Viridiplantae</taxon>
        <taxon>Chlorophyta</taxon>
        <taxon>Mamiellophyceae</taxon>
        <taxon>Mamiellales</taxon>
        <taxon>Mamiellaceae</taxon>
        <taxon>Micromonas</taxon>
    </lineage>
</organism>
<dbReference type="PROSITE" id="PS50016">
    <property type="entry name" value="ZF_PHD_2"/>
    <property type="match status" value="1"/>
</dbReference>
<feature type="region of interest" description="Disordered" evidence="6">
    <location>
        <begin position="1209"/>
        <end position="1233"/>
    </location>
</feature>
<accession>C1N497</accession>
<feature type="domain" description="SET" evidence="8">
    <location>
        <begin position="270"/>
        <end position="428"/>
    </location>
</feature>
<dbReference type="GeneID" id="9688400"/>
<dbReference type="GO" id="GO:0008270">
    <property type="term" value="F:zinc ion binding"/>
    <property type="evidence" value="ECO:0007669"/>
    <property type="project" value="UniProtKB-KW"/>
</dbReference>
<reference evidence="9 10" key="1">
    <citation type="journal article" date="2009" name="Science">
        <title>Green evolution and dynamic adaptations revealed by genomes of the marine picoeukaryotes Micromonas.</title>
        <authorList>
            <person name="Worden A.Z."/>
            <person name="Lee J.H."/>
            <person name="Mock T."/>
            <person name="Rouze P."/>
            <person name="Simmons M.P."/>
            <person name="Aerts A.L."/>
            <person name="Allen A.E."/>
            <person name="Cuvelier M.L."/>
            <person name="Derelle E."/>
            <person name="Everett M.V."/>
            <person name="Foulon E."/>
            <person name="Grimwood J."/>
            <person name="Gundlach H."/>
            <person name="Henrissat B."/>
            <person name="Napoli C."/>
            <person name="McDonald S.M."/>
            <person name="Parker M.S."/>
            <person name="Rombauts S."/>
            <person name="Salamov A."/>
            <person name="Von Dassow P."/>
            <person name="Badger J.H."/>
            <person name="Coutinho P.M."/>
            <person name="Demir E."/>
            <person name="Dubchak I."/>
            <person name="Gentemann C."/>
            <person name="Eikrem W."/>
            <person name="Gready J.E."/>
            <person name="John U."/>
            <person name="Lanier W."/>
            <person name="Lindquist E.A."/>
            <person name="Lucas S."/>
            <person name="Mayer K.F."/>
            <person name="Moreau H."/>
            <person name="Not F."/>
            <person name="Otillar R."/>
            <person name="Panaud O."/>
            <person name="Pangilinan J."/>
            <person name="Paulsen I."/>
            <person name="Piegu B."/>
            <person name="Poliakov A."/>
            <person name="Robbens S."/>
            <person name="Schmutz J."/>
            <person name="Toulza E."/>
            <person name="Wyss T."/>
            <person name="Zelensky A."/>
            <person name="Zhou K."/>
            <person name="Armbrust E.V."/>
            <person name="Bhattacharya D."/>
            <person name="Goodenough U.W."/>
            <person name="Van de Peer Y."/>
            <person name="Grigoriev I.V."/>
        </authorList>
    </citation>
    <scope>NUCLEOTIDE SEQUENCE [LARGE SCALE GENOMIC DNA]</scope>
    <source>
        <strain evidence="9 10">CCMP1545</strain>
    </source>
</reference>
<dbReference type="OMA" id="WLERECP"/>
<dbReference type="eggNOG" id="KOG1080">
    <property type="taxonomic scope" value="Eukaryota"/>
</dbReference>
<feature type="domain" description="PHD-type" evidence="7">
    <location>
        <begin position="1072"/>
        <end position="1124"/>
    </location>
</feature>
<evidence type="ECO:0000256" key="2">
    <source>
        <dbReference type="ARBA" id="ARBA00022771"/>
    </source>
</evidence>
<gene>
    <name evidence="9" type="ORF">MICPUCDRAFT_52469</name>
</gene>
<dbReference type="Proteomes" id="UP000001876">
    <property type="component" value="Unassembled WGS sequence"/>
</dbReference>
<feature type="compositionally biased region" description="Low complexity" evidence="6">
    <location>
        <begin position="1023"/>
        <end position="1047"/>
    </location>
</feature>
<feature type="compositionally biased region" description="Gly residues" evidence="6">
    <location>
        <begin position="835"/>
        <end position="846"/>
    </location>
</feature>
<keyword evidence="10" id="KW-1185">Reference proteome</keyword>
<dbReference type="Pfam" id="PF00856">
    <property type="entry name" value="SET"/>
    <property type="match status" value="1"/>
</dbReference>
<sequence length="1401" mass="145209">MPRPSRANANAPRASHYVGYADDDEDVTAIMAKFAAIERAEKEAAARCGGTLTEEELVRATGAHAPAANELDGGGGQRHHHHHQARSIHWFPYDRVGVRGSKVEFGDVELVPGNVKPTELDAADATRTFARLRAGRGFAPEAQRAAPADATNDARDPAARAGTPIAAAAADGGGDGGDVALVELEGVDAYTRERVLEAMTASAEDGGAGLSEDDAEKVLAKVFQTMRLRAVAGKDPGLHHAAKTVANVPKRTPRDTEDLNLRDCGWMEAPALVLAKLCAKEPKEIRARSKGHGLVCVRADGIPKGASSFLAPPDWSPYDRVRVVNALYPGWRWFEKEVAAQRVRRDVRDDEDVPVFYNAAVERDVADPKGYDMLFVDGMVKGSLLTRASHSCEPNAEMRVRVREGSYAVEMVSTCHIARGEEVCWDYNCQTDSEREMKRAICCCGAKRCRVSYLHYAGDDDFASYLRARQHVAATTAALLRASCTSTSRPPPSSSSSITMSDIIRQLSDAGLKLGDASDDTERGVLSGLPEWTLRFAASAVKYIADEKAALRVTLASQALVKAAKARAAAAKDGGAGGGDGSAAAAAAAKAAKAAHLDAESEASGVAAGRLQSLVVTLDKVRHVLSTDAAGGTDPVRGMANEKMVADGVRAAPPPLKALTAAHALTHLNAVMKRALKAAKETLGDRAFKKLEDAAGDGGKASASLKDARRRLRAVAAAAWRLKESESESDDDDDDDAHAAAAATGDLLYLTSITRTFFRPSALTMPFTSPFCQVGSVGGGAGVVHRMRYGATAVYAFLATWHAEYLESAESVVWRRAQGGVCLPIPAAPLEAHGAKGGGGGGGDRTGGAPPQKRRKSSRDGDDDDDEAPPVRGAVGAQPSSFLATQLTRGGGKPWCRVDGWKYVGMDEDAVLGSPVVDAILTGGDSAPGAAALAALTAAKRDALTAHEKTFVVEAFDHDDEVFVPCWNEADVPVVVAPAVRVPAAAAAAIAAAAPAPAPAPPAKDGFAEPESRAAAIKNENDVAAPAEDSPAVAALAKSTSEAAAEAAKNDSKPPPAPAPLAGDPVPLKENNVRCVVCARVGVDARDFILCDGCPAGGHIACLRIDPPPPPPNASWCCHACRGGKLAGIAPPGRRGFLLAAAEAAANGTLGRMQRGAGSGVGAGGAHGAGMSVSLAPGAIGPPPPSGAIARANLARGFKGFGVELLSKGFRSASPPPPSGGKGGDGALTESGANKRSFDDLAGMAKMDDDYGGGGGGGPPCRRVLLTLVPIRPFPVPRTCPPAVAVDCGGAKGEFVIADGLVHCLCSGCAAGVAAKLQESNVFGLQAFEFHGGKGSAGKWKASIKAYPDGFPPEMLAAAGGEDETVKRKPFRDTSEGLGPWLERECPEHPCLARSRTKEND</sequence>
<keyword evidence="3" id="KW-0862">Zinc</keyword>
<dbReference type="STRING" id="564608.C1N497"/>
<evidence type="ECO:0000256" key="5">
    <source>
        <dbReference type="PROSITE-ProRule" id="PRU00146"/>
    </source>
</evidence>
<dbReference type="KEGG" id="mpp:MICPUCDRAFT_52469"/>
<name>C1N497_MICPC</name>
<evidence type="ECO:0000256" key="4">
    <source>
        <dbReference type="ARBA" id="ARBA00022853"/>
    </source>
</evidence>
<dbReference type="SMART" id="SM00317">
    <property type="entry name" value="SET"/>
    <property type="match status" value="1"/>
</dbReference>
<dbReference type="OrthoDB" id="308383at2759"/>
<dbReference type="SUPFAM" id="SSF57903">
    <property type="entry name" value="FYVE/PHD zinc finger"/>
    <property type="match status" value="1"/>
</dbReference>
<feature type="region of interest" description="Disordered" evidence="6">
    <location>
        <begin position="1023"/>
        <end position="1065"/>
    </location>
</feature>
<keyword evidence="2 5" id="KW-0863">Zinc-finger</keyword>
<dbReference type="EMBL" id="GG663747">
    <property type="protein sequence ID" value="EEH52692.1"/>
    <property type="molecule type" value="Genomic_DNA"/>
</dbReference>
<dbReference type="InterPro" id="IPR013083">
    <property type="entry name" value="Znf_RING/FYVE/PHD"/>
</dbReference>
<feature type="compositionally biased region" description="Low complexity" evidence="6">
    <location>
        <begin position="139"/>
        <end position="150"/>
    </location>
</feature>
<feature type="compositionally biased region" description="Basic and acidic residues" evidence="6">
    <location>
        <begin position="1364"/>
        <end position="1375"/>
    </location>
</feature>
<dbReference type="Pfam" id="PF19633">
    <property type="entry name" value="SDG2_C"/>
    <property type="match status" value="1"/>
</dbReference>
<dbReference type="InterPro" id="IPR046341">
    <property type="entry name" value="SET_dom_sf"/>
</dbReference>
<evidence type="ECO:0000313" key="9">
    <source>
        <dbReference type="EMBL" id="EEH52692.1"/>
    </source>
</evidence>
<dbReference type="InterPro" id="IPR045606">
    <property type="entry name" value="ATXR3_C"/>
</dbReference>
<dbReference type="GO" id="GO:0006325">
    <property type="term" value="P:chromatin organization"/>
    <property type="evidence" value="ECO:0007669"/>
    <property type="project" value="UniProtKB-KW"/>
</dbReference>
<dbReference type="InterPro" id="IPR001965">
    <property type="entry name" value="Znf_PHD"/>
</dbReference>
<dbReference type="PANTHER" id="PTHR46655">
    <property type="entry name" value="HISTONE-LYSINE N-METHYLTRANSFERASE ATXR3"/>
    <property type="match status" value="1"/>
</dbReference>
<evidence type="ECO:0000256" key="1">
    <source>
        <dbReference type="ARBA" id="ARBA00022723"/>
    </source>
</evidence>
<dbReference type="PROSITE" id="PS50280">
    <property type="entry name" value="SET"/>
    <property type="match status" value="1"/>
</dbReference>
<evidence type="ECO:0000259" key="7">
    <source>
        <dbReference type="PROSITE" id="PS50016"/>
    </source>
</evidence>
<evidence type="ECO:0000259" key="8">
    <source>
        <dbReference type="PROSITE" id="PS50280"/>
    </source>
</evidence>
<dbReference type="InterPro" id="IPR019787">
    <property type="entry name" value="Znf_PHD-finger"/>
</dbReference>
<dbReference type="CDD" id="cd15489">
    <property type="entry name" value="PHD_SF"/>
    <property type="match status" value="1"/>
</dbReference>
<keyword evidence="4" id="KW-0156">Chromatin regulator</keyword>